<gene>
    <name evidence="4" type="ORF">SLS62_002984</name>
</gene>
<evidence type="ECO:0000256" key="2">
    <source>
        <dbReference type="ARBA" id="ARBA00022857"/>
    </source>
</evidence>
<keyword evidence="5" id="KW-1185">Reference proteome</keyword>
<dbReference type="PRINTS" id="PR00081">
    <property type="entry name" value="GDHRDH"/>
</dbReference>
<evidence type="ECO:0000256" key="1">
    <source>
        <dbReference type="ARBA" id="ARBA00006484"/>
    </source>
</evidence>
<protein>
    <submittedName>
        <fullName evidence="4">Uncharacterized protein</fullName>
    </submittedName>
</protein>
<name>A0AAN9UTE8_9PEZI</name>
<dbReference type="Pfam" id="PF00106">
    <property type="entry name" value="adh_short"/>
    <property type="match status" value="1"/>
</dbReference>
<keyword evidence="2" id="KW-0521">NADP</keyword>
<evidence type="ECO:0000313" key="5">
    <source>
        <dbReference type="Proteomes" id="UP001320420"/>
    </source>
</evidence>
<evidence type="ECO:0000256" key="3">
    <source>
        <dbReference type="ARBA" id="ARBA00023002"/>
    </source>
</evidence>
<dbReference type="InterPro" id="IPR002347">
    <property type="entry name" value="SDR_fam"/>
</dbReference>
<comment type="similarity">
    <text evidence="1">Belongs to the short-chain dehydrogenases/reductases (SDR) family.</text>
</comment>
<sequence>MPSLMTQFWEARNPPADPTHLSLKGKTVLVTGANSGMGFHAAMKYAQLGVSKMILAVRSKEKGEAAKALINHKTSSSADIVVMTVDLTEFASVAAFCRRVSEEVGELHVVLLCAGVMMPRFTLSPEGYELNLQVNVLSTALMALLLLPKVRETGARSAGRGGGGDPAHLCFLNSLATQEVDEKWIPPGDRSLIERINDSSSFDHISQYYLVKLAARYFMRGMADACGGDKNVVINCCCPAMCRTNLHQNYDLFTRIIVYPYKLLCGRTAEQGARTLVSATGLGRESHGRLWLNDELPPPAMFLATERSENLYHRTFDEIMAILREKANFE</sequence>
<reference evidence="4 5" key="1">
    <citation type="submission" date="2024-02" db="EMBL/GenBank/DDBJ databases">
        <title>De novo assembly and annotation of 12 fungi associated with fruit tree decline syndrome in Ontario, Canada.</title>
        <authorList>
            <person name="Sulman M."/>
            <person name="Ellouze W."/>
            <person name="Ilyukhin E."/>
        </authorList>
    </citation>
    <scope>NUCLEOTIDE SEQUENCE [LARGE SCALE GENOMIC DNA]</scope>
    <source>
        <strain evidence="4 5">M11/M66-122</strain>
    </source>
</reference>
<dbReference type="SUPFAM" id="SSF51735">
    <property type="entry name" value="NAD(P)-binding Rossmann-fold domains"/>
    <property type="match status" value="1"/>
</dbReference>
<dbReference type="Gene3D" id="3.40.50.720">
    <property type="entry name" value="NAD(P)-binding Rossmann-like Domain"/>
    <property type="match status" value="1"/>
</dbReference>
<proteinExistence type="inferred from homology"/>
<evidence type="ECO:0000313" key="4">
    <source>
        <dbReference type="EMBL" id="KAK7755169.1"/>
    </source>
</evidence>
<dbReference type="GO" id="GO:0016491">
    <property type="term" value="F:oxidoreductase activity"/>
    <property type="evidence" value="ECO:0007669"/>
    <property type="project" value="UniProtKB-KW"/>
</dbReference>
<dbReference type="AlphaFoldDB" id="A0AAN9UTE8"/>
<dbReference type="PANTHER" id="PTHR24320:SF252">
    <property type="entry name" value="DEHYDROGENASE_REDUCTASE FAMILY PROTEIN, PUTATIVE (AFU_ORTHOLOGUE AFUA_3G08550)-RELATED"/>
    <property type="match status" value="1"/>
</dbReference>
<keyword evidence="3" id="KW-0560">Oxidoreductase</keyword>
<comment type="caution">
    <text evidence="4">The sequence shown here is derived from an EMBL/GenBank/DDBJ whole genome shotgun (WGS) entry which is preliminary data.</text>
</comment>
<accession>A0AAN9UTE8</accession>
<dbReference type="EMBL" id="JAKJXP020000015">
    <property type="protein sequence ID" value="KAK7755169.1"/>
    <property type="molecule type" value="Genomic_DNA"/>
</dbReference>
<dbReference type="Proteomes" id="UP001320420">
    <property type="component" value="Unassembled WGS sequence"/>
</dbReference>
<organism evidence="4 5">
    <name type="scientific">Diatrype stigma</name>
    <dbReference type="NCBI Taxonomy" id="117547"/>
    <lineage>
        <taxon>Eukaryota</taxon>
        <taxon>Fungi</taxon>
        <taxon>Dikarya</taxon>
        <taxon>Ascomycota</taxon>
        <taxon>Pezizomycotina</taxon>
        <taxon>Sordariomycetes</taxon>
        <taxon>Xylariomycetidae</taxon>
        <taxon>Xylariales</taxon>
        <taxon>Diatrypaceae</taxon>
        <taxon>Diatrype</taxon>
    </lineage>
</organism>
<dbReference type="InterPro" id="IPR036291">
    <property type="entry name" value="NAD(P)-bd_dom_sf"/>
</dbReference>
<dbReference type="PANTHER" id="PTHR24320">
    <property type="entry name" value="RETINOL DEHYDROGENASE"/>
    <property type="match status" value="1"/>
</dbReference>